<gene>
    <name evidence="2" type="ORF">NA57DRAFT_79558</name>
</gene>
<protein>
    <submittedName>
        <fullName evidence="2">Uncharacterized protein</fullName>
    </submittedName>
</protein>
<evidence type="ECO:0000313" key="3">
    <source>
        <dbReference type="Proteomes" id="UP000799772"/>
    </source>
</evidence>
<name>A0A9P4I6Z2_9PEZI</name>
<keyword evidence="1" id="KW-0732">Signal</keyword>
<dbReference type="Proteomes" id="UP000799772">
    <property type="component" value="Unassembled WGS sequence"/>
</dbReference>
<evidence type="ECO:0000256" key="1">
    <source>
        <dbReference type="SAM" id="SignalP"/>
    </source>
</evidence>
<dbReference type="AlphaFoldDB" id="A0A9P4I6Z2"/>
<proteinExistence type="predicted"/>
<accession>A0A9P4I6Z2</accession>
<feature type="chain" id="PRO_5040318444" evidence="1">
    <location>
        <begin position="25"/>
        <end position="222"/>
    </location>
</feature>
<sequence>MHLLLYPVVIWVLYLNYLSDGCLPASFYSVKEGEGNADASINLEGIPRTTSAELAVTTPSPTATRVWNATFLNGTITELTYPTPFYQIGTGIEWKWYMPYTTANATLCSISYGSSLLPPASLWPTPIPETVDVHDPFGTMYSLEAAELDARNNYVYGVVADQLSTMFATDPVVAEVLKTQPCTPNIPATTPTPTGTLSIFDKEFLVPRSFVTSASFLLPPKY</sequence>
<reference evidence="2" key="1">
    <citation type="journal article" date="2020" name="Stud. Mycol.">
        <title>101 Dothideomycetes genomes: a test case for predicting lifestyles and emergence of pathogens.</title>
        <authorList>
            <person name="Haridas S."/>
            <person name="Albert R."/>
            <person name="Binder M."/>
            <person name="Bloem J."/>
            <person name="Labutti K."/>
            <person name="Salamov A."/>
            <person name="Andreopoulos B."/>
            <person name="Baker S."/>
            <person name="Barry K."/>
            <person name="Bills G."/>
            <person name="Bluhm B."/>
            <person name="Cannon C."/>
            <person name="Castanera R."/>
            <person name="Culley D."/>
            <person name="Daum C."/>
            <person name="Ezra D."/>
            <person name="Gonzalez J."/>
            <person name="Henrissat B."/>
            <person name="Kuo A."/>
            <person name="Liang C."/>
            <person name="Lipzen A."/>
            <person name="Lutzoni F."/>
            <person name="Magnuson J."/>
            <person name="Mondo S."/>
            <person name="Nolan M."/>
            <person name="Ohm R."/>
            <person name="Pangilinan J."/>
            <person name="Park H.-J."/>
            <person name="Ramirez L."/>
            <person name="Alfaro M."/>
            <person name="Sun H."/>
            <person name="Tritt A."/>
            <person name="Yoshinaga Y."/>
            <person name="Zwiers L.-H."/>
            <person name="Turgeon B."/>
            <person name="Goodwin S."/>
            <person name="Spatafora J."/>
            <person name="Crous P."/>
            <person name="Grigoriev I."/>
        </authorList>
    </citation>
    <scope>NUCLEOTIDE SEQUENCE</scope>
    <source>
        <strain evidence="2">CBS 133067</strain>
    </source>
</reference>
<feature type="signal peptide" evidence="1">
    <location>
        <begin position="1"/>
        <end position="24"/>
    </location>
</feature>
<dbReference type="EMBL" id="ML978132">
    <property type="protein sequence ID" value="KAF2095069.1"/>
    <property type="molecule type" value="Genomic_DNA"/>
</dbReference>
<evidence type="ECO:0000313" key="2">
    <source>
        <dbReference type="EMBL" id="KAF2095069.1"/>
    </source>
</evidence>
<organism evidence="2 3">
    <name type="scientific">Rhizodiscina lignyota</name>
    <dbReference type="NCBI Taxonomy" id="1504668"/>
    <lineage>
        <taxon>Eukaryota</taxon>
        <taxon>Fungi</taxon>
        <taxon>Dikarya</taxon>
        <taxon>Ascomycota</taxon>
        <taxon>Pezizomycotina</taxon>
        <taxon>Dothideomycetes</taxon>
        <taxon>Pleosporomycetidae</taxon>
        <taxon>Aulographales</taxon>
        <taxon>Rhizodiscinaceae</taxon>
        <taxon>Rhizodiscina</taxon>
    </lineage>
</organism>
<keyword evidence="3" id="KW-1185">Reference proteome</keyword>
<comment type="caution">
    <text evidence="2">The sequence shown here is derived from an EMBL/GenBank/DDBJ whole genome shotgun (WGS) entry which is preliminary data.</text>
</comment>